<proteinExistence type="predicted"/>
<reference evidence="2" key="1">
    <citation type="submission" date="2016-12" db="EMBL/GenBank/DDBJ databases">
        <authorList>
            <person name="Rodrigo-Torres L."/>
            <person name="Arahal R.D."/>
            <person name="Lucena T."/>
        </authorList>
    </citation>
    <scope>NUCLEOTIDE SEQUENCE [LARGE SCALE GENOMIC DNA]</scope>
</reference>
<dbReference type="OrthoDB" id="6286316at2"/>
<evidence type="ECO:0000313" key="1">
    <source>
        <dbReference type="EMBL" id="SHO57778.1"/>
    </source>
</evidence>
<protein>
    <submittedName>
        <fullName evidence="1">Uncharacterized protein</fullName>
    </submittedName>
</protein>
<dbReference type="EMBL" id="FRFG01000048">
    <property type="protein sequence ID" value="SHO57778.1"/>
    <property type="molecule type" value="Genomic_DNA"/>
</dbReference>
<evidence type="ECO:0000313" key="2">
    <source>
        <dbReference type="Proteomes" id="UP000184600"/>
    </source>
</evidence>
<organism evidence="1 2">
    <name type="scientific">Vibrio quintilis</name>
    <dbReference type="NCBI Taxonomy" id="1117707"/>
    <lineage>
        <taxon>Bacteria</taxon>
        <taxon>Pseudomonadati</taxon>
        <taxon>Pseudomonadota</taxon>
        <taxon>Gammaproteobacteria</taxon>
        <taxon>Vibrionales</taxon>
        <taxon>Vibrionaceae</taxon>
        <taxon>Vibrio</taxon>
    </lineage>
</organism>
<dbReference type="RefSeq" id="WP_073585045.1">
    <property type="nucleotide sequence ID" value="NZ_AP024897.1"/>
</dbReference>
<sequence length="472" mass="52094">MSTISNAVQAMVDNLVAKMASNTPLAPEEQSMVAEAIALLSKSTTLEAALIAVAEKHLDTATTALDSAKASLQENADYLKLLPQINEIKNSFGQIQTDFNQTLGSLGTVMREGAPAAPALDYSYFGADVYTLNSYENINVSSKPPRVSYRFNTSPSTVVSLFDEDEKCFYVYLGYRKTHNYDLAASFDVALKIDSKGEKTMNRTSERLSASGDASFLLIKTLKGVRLAQLSETGLQFFEVMPSLKKLSDAIPVSGGAFYQDPDSLDIWSYSEGRAQYSVWDESTGSYQTSPNNKHDFLVEANFNDWAAQQGYSRLEMSMGSSGGALYPLNTCWNPLLPSNSRIRSNYGRNISRSACMSVTKGQYINHLLGDTYFQSKNYSSGPMPYGLACNSVFEDNAANYTLSLLGHANYTPYHPDPDEQARAFDTYYAPALLALSPYHRIAILAMSQCTQTENDSYKGYLDYRKTVLRAF</sequence>
<accession>A0A1M7YYQ9</accession>
<keyword evidence="2" id="KW-1185">Reference proteome</keyword>
<name>A0A1M7YYQ9_9VIBR</name>
<dbReference type="STRING" id="1117707.VQ7734_03548"/>
<gene>
    <name evidence="1" type="ORF">VQ7734_03548</name>
</gene>
<dbReference type="Proteomes" id="UP000184600">
    <property type="component" value="Unassembled WGS sequence"/>
</dbReference>
<dbReference type="AlphaFoldDB" id="A0A1M7YYQ9"/>